<organism evidence="3 4">
    <name type="scientific">Tumebacillus amylolyticus</name>
    <dbReference type="NCBI Taxonomy" id="2801339"/>
    <lineage>
        <taxon>Bacteria</taxon>
        <taxon>Bacillati</taxon>
        <taxon>Bacillota</taxon>
        <taxon>Bacilli</taxon>
        <taxon>Bacillales</taxon>
        <taxon>Alicyclobacillaceae</taxon>
        <taxon>Tumebacillus</taxon>
    </lineage>
</organism>
<evidence type="ECO:0000259" key="2">
    <source>
        <dbReference type="PROSITE" id="PS51272"/>
    </source>
</evidence>
<dbReference type="PANTHER" id="PTHR43308:SF5">
    <property type="entry name" value="S-LAYER PROTEIN _ PEPTIDOGLYCAN ENDO-BETA-N-ACETYLGLUCOSAMINIDASE"/>
    <property type="match status" value="1"/>
</dbReference>
<dbReference type="EMBL" id="JAEQNB010000005">
    <property type="protein sequence ID" value="MBL0388288.1"/>
    <property type="molecule type" value="Genomic_DNA"/>
</dbReference>
<dbReference type="RefSeq" id="WP_201637086.1">
    <property type="nucleotide sequence ID" value="NZ_JAEQNB010000005.1"/>
</dbReference>
<dbReference type="PROSITE" id="PS51272">
    <property type="entry name" value="SLH"/>
    <property type="match status" value="3"/>
</dbReference>
<feature type="domain" description="SLH" evidence="2">
    <location>
        <begin position="104"/>
        <end position="167"/>
    </location>
</feature>
<dbReference type="InterPro" id="IPR001119">
    <property type="entry name" value="SLH_dom"/>
</dbReference>
<dbReference type="InterPro" id="IPR051465">
    <property type="entry name" value="Cell_Envelope_Struct_Comp"/>
</dbReference>
<evidence type="ECO:0000256" key="1">
    <source>
        <dbReference type="SAM" id="SignalP"/>
    </source>
</evidence>
<keyword evidence="1" id="KW-0732">Signal</keyword>
<comment type="caution">
    <text evidence="3">The sequence shown here is derived from an EMBL/GenBank/DDBJ whole genome shotgun (WGS) entry which is preliminary data.</text>
</comment>
<reference evidence="3 4" key="1">
    <citation type="submission" date="2021-01" db="EMBL/GenBank/DDBJ databases">
        <title>Tumebacillus sp. strain ITR2 16S ribosomal RNA gene Genome sequencing and assembly.</title>
        <authorList>
            <person name="Kang M."/>
        </authorList>
    </citation>
    <scope>NUCLEOTIDE SEQUENCE [LARGE SCALE GENOMIC DNA]</scope>
    <source>
        <strain evidence="3 4">ITR2</strain>
    </source>
</reference>
<keyword evidence="4" id="KW-1185">Reference proteome</keyword>
<dbReference type="Pfam" id="PF00395">
    <property type="entry name" value="SLH"/>
    <property type="match status" value="2"/>
</dbReference>
<proteinExistence type="predicted"/>
<dbReference type="PANTHER" id="PTHR43308">
    <property type="entry name" value="OUTER MEMBRANE PROTEIN ALPHA-RELATED"/>
    <property type="match status" value="1"/>
</dbReference>
<feature type="signal peptide" evidence="1">
    <location>
        <begin position="1"/>
        <end position="26"/>
    </location>
</feature>
<protein>
    <submittedName>
        <fullName evidence="3">S-layer homology domain-containing protein</fullName>
    </submittedName>
</protein>
<evidence type="ECO:0000313" key="4">
    <source>
        <dbReference type="Proteomes" id="UP000602284"/>
    </source>
</evidence>
<accession>A0ABS1JFE1</accession>
<feature type="domain" description="SLH" evidence="2">
    <location>
        <begin position="168"/>
        <end position="228"/>
    </location>
</feature>
<gene>
    <name evidence="3" type="ORF">JJB07_16915</name>
</gene>
<feature type="domain" description="SLH" evidence="2">
    <location>
        <begin position="40"/>
        <end position="103"/>
    </location>
</feature>
<feature type="chain" id="PRO_5046227314" evidence="1">
    <location>
        <begin position="27"/>
        <end position="361"/>
    </location>
</feature>
<name>A0ABS1JFE1_9BACL</name>
<dbReference type="Proteomes" id="UP000602284">
    <property type="component" value="Unassembled WGS sequence"/>
</dbReference>
<sequence>MKNMKLRSTCLAVLLGLSLLPTSLRAEDISMEDVWKYRATGASFSDLPGTHWAYPQLINFFEADILVGNPNADNTVSIRPDDTVTRSEFVKLMVSALGLSSNSTGQLFQDVKPGDWFSEPVRVASALGIIHGTSTTQFEPNRPITREEVATVVANAFANSLTATEQDPNFTDIGTSWAQANIREAARMGIVHGKSATLFEPKQSATRAEAVTMLSNGLQREDTNLPSDTDLDNIVETYIEESNNAIHSGELQVLASLDDEYGTAYFKRKYNGIASKLQLMVAQGYRIDVRPTQNRQNPPLEITTVQKSNRFAVLNVKNAAYDYVYSKDGKTTYDFRVLYGKWLLRKTPGGQWKVYSLFDMP</sequence>
<evidence type="ECO:0000313" key="3">
    <source>
        <dbReference type="EMBL" id="MBL0388288.1"/>
    </source>
</evidence>